<dbReference type="GO" id="GO:0000155">
    <property type="term" value="F:phosphorelay sensor kinase activity"/>
    <property type="evidence" value="ECO:0007669"/>
    <property type="project" value="InterPro"/>
</dbReference>
<dbReference type="PROSITE" id="PS50109">
    <property type="entry name" value="HIS_KIN"/>
    <property type="match status" value="1"/>
</dbReference>
<reference evidence="18 19" key="1">
    <citation type="submission" date="2018-11" db="EMBL/GenBank/DDBJ databases">
        <title>Draft genome analysis of Rheinheimera mesophila isolated from an industrial waste site.</title>
        <authorList>
            <person name="Yu Q."/>
            <person name="Qi Y."/>
            <person name="Zhang H."/>
            <person name="Lu Y."/>
            <person name="Pu J."/>
        </authorList>
    </citation>
    <scope>NUCLEOTIDE SEQUENCE [LARGE SCALE GENOMIC DNA]</scope>
    <source>
        <strain evidence="18 19">IITR13</strain>
    </source>
</reference>
<keyword evidence="7 15" id="KW-0812">Transmembrane</keyword>
<accession>A0A3P3QNP6</accession>
<evidence type="ECO:0000256" key="13">
    <source>
        <dbReference type="ARBA" id="ARBA00023136"/>
    </source>
</evidence>
<keyword evidence="14" id="KW-0175">Coiled coil</keyword>
<evidence type="ECO:0000256" key="2">
    <source>
        <dbReference type="ARBA" id="ARBA00004651"/>
    </source>
</evidence>
<feature type="chain" id="PRO_5018081510" description="histidine kinase" evidence="16">
    <location>
        <begin position="25"/>
        <end position="597"/>
    </location>
</feature>
<dbReference type="InterPro" id="IPR036097">
    <property type="entry name" value="HisK_dim/P_sf"/>
</dbReference>
<comment type="subcellular location">
    <subcellularLocation>
        <location evidence="2">Cell membrane</location>
        <topology evidence="2">Multi-pass membrane protein</topology>
    </subcellularLocation>
</comment>
<dbReference type="RefSeq" id="WP_125060814.1">
    <property type="nucleotide sequence ID" value="NZ_RRCF01000001.1"/>
</dbReference>
<proteinExistence type="predicted"/>
<evidence type="ECO:0000313" key="18">
    <source>
        <dbReference type="EMBL" id="RRJ22794.1"/>
    </source>
</evidence>
<keyword evidence="8" id="KW-0547">Nucleotide-binding</keyword>
<dbReference type="Pfam" id="PF00512">
    <property type="entry name" value="HisKA"/>
    <property type="match status" value="1"/>
</dbReference>
<dbReference type="Proteomes" id="UP000276260">
    <property type="component" value="Unassembled WGS sequence"/>
</dbReference>
<evidence type="ECO:0000256" key="5">
    <source>
        <dbReference type="ARBA" id="ARBA00022553"/>
    </source>
</evidence>
<dbReference type="OrthoDB" id="1931120at2"/>
<dbReference type="PRINTS" id="PR00344">
    <property type="entry name" value="BCTRLSENSOR"/>
</dbReference>
<keyword evidence="9 18" id="KW-0418">Kinase</keyword>
<dbReference type="InterPro" id="IPR005467">
    <property type="entry name" value="His_kinase_dom"/>
</dbReference>
<keyword evidence="13 15" id="KW-0472">Membrane</keyword>
<keyword evidence="16" id="KW-0732">Signal</keyword>
<feature type="coiled-coil region" evidence="14">
    <location>
        <begin position="311"/>
        <end position="373"/>
    </location>
</feature>
<dbReference type="SUPFAM" id="SSF47384">
    <property type="entry name" value="Homodimeric domain of signal transducing histidine kinase"/>
    <property type="match status" value="1"/>
</dbReference>
<evidence type="ECO:0000256" key="9">
    <source>
        <dbReference type="ARBA" id="ARBA00022777"/>
    </source>
</evidence>
<keyword evidence="4" id="KW-1003">Cell membrane</keyword>
<dbReference type="AlphaFoldDB" id="A0A3P3QNP6"/>
<evidence type="ECO:0000259" key="17">
    <source>
        <dbReference type="PROSITE" id="PS50109"/>
    </source>
</evidence>
<evidence type="ECO:0000256" key="8">
    <source>
        <dbReference type="ARBA" id="ARBA00022741"/>
    </source>
</evidence>
<keyword evidence="6" id="KW-0808">Transferase</keyword>
<dbReference type="GO" id="GO:0005886">
    <property type="term" value="C:plasma membrane"/>
    <property type="evidence" value="ECO:0007669"/>
    <property type="project" value="UniProtKB-SubCell"/>
</dbReference>
<dbReference type="PANTHER" id="PTHR43065">
    <property type="entry name" value="SENSOR HISTIDINE KINASE"/>
    <property type="match status" value="1"/>
</dbReference>
<evidence type="ECO:0000256" key="15">
    <source>
        <dbReference type="SAM" id="Phobius"/>
    </source>
</evidence>
<dbReference type="InterPro" id="IPR003661">
    <property type="entry name" value="HisK_dim/P_dom"/>
</dbReference>
<dbReference type="InterPro" id="IPR036890">
    <property type="entry name" value="HATPase_C_sf"/>
</dbReference>
<comment type="catalytic activity">
    <reaction evidence="1">
        <text>ATP + protein L-histidine = ADP + protein N-phospho-L-histidine.</text>
        <dbReference type="EC" id="2.7.13.3"/>
    </reaction>
</comment>
<dbReference type="SUPFAM" id="SSF103190">
    <property type="entry name" value="Sensory domain-like"/>
    <property type="match status" value="1"/>
</dbReference>
<dbReference type="PIRSF" id="PIRSF036431">
    <property type="entry name" value="STHK_DctB"/>
    <property type="match status" value="1"/>
</dbReference>
<keyword evidence="19" id="KW-1185">Reference proteome</keyword>
<sequence length="597" mass="66810">MSKPRRWLLLLCGYLLAVILAASAAQHWNYRQLTVKAQHQSDNLAAFIRYEIGRYADLPKQIASSELLQSLLSQLPDSTEQLNQYLFQLQRSADVADLYLVNPAGIVLATSNVNERVHYLGRDFGFRPYVQQALAGQDAQYYALGHTSERRGYYYSVPVRIEGKILAVMVAKVDLEPIEQHQQQIAGLADSHFMVTGQSDEVFLSDVPQWRLTSLTGQALTSAEQQRYITQAIKPLQYAVGSALLAPSYPLWHLPLGDKTLSFLPYQRTLAEFGWTLTVLASPAAHRAALWSALLLVTLLYSSAVLAVWVRRERKKRHQQLLQHNQQLEQRVIARTKDLAETNRQLIRQIERREQTETELAQTEQHLVQAAKLATIGALSASLNHELNQPLTALQSYAQTTEKLLDKGYLDDAKTNIQAMRQLMQRLSVIVAQFKDFSRKSSGKSQLVQVNKLILDALGIVRHQCQQQGVKLRLQLPEQSPVVLADGIQLEQVLVNILTNGVQAMTGQADAAFHIAVKTQAQQVSIHIRDQGPGIEPHHLERIFEAFFTTKQRDGLGLGLSISQRIVQSFGGQLEVRNSPQGGAEFIIVLLTATTGC</sequence>
<dbReference type="SMART" id="SM00388">
    <property type="entry name" value="HisKA"/>
    <property type="match status" value="1"/>
</dbReference>
<keyword evidence="12" id="KW-0902">Two-component regulatory system</keyword>
<feature type="domain" description="Histidine kinase" evidence="17">
    <location>
        <begin position="382"/>
        <end position="594"/>
    </location>
</feature>
<dbReference type="InterPro" id="IPR033479">
    <property type="entry name" value="dCache_1"/>
</dbReference>
<dbReference type="SMART" id="SM00387">
    <property type="entry name" value="HATPase_c"/>
    <property type="match status" value="1"/>
</dbReference>
<dbReference type="Pfam" id="PF02518">
    <property type="entry name" value="HATPase_c"/>
    <property type="match status" value="1"/>
</dbReference>
<evidence type="ECO:0000256" key="11">
    <source>
        <dbReference type="ARBA" id="ARBA00022989"/>
    </source>
</evidence>
<keyword evidence="10" id="KW-0067">ATP-binding</keyword>
<evidence type="ECO:0000256" key="4">
    <source>
        <dbReference type="ARBA" id="ARBA00022475"/>
    </source>
</evidence>
<dbReference type="EMBL" id="RRCF01000001">
    <property type="protein sequence ID" value="RRJ22794.1"/>
    <property type="molecule type" value="Genomic_DNA"/>
</dbReference>
<protein>
    <recommendedName>
        <fullName evidence="3">histidine kinase</fullName>
        <ecNumber evidence="3">2.7.13.3</ecNumber>
    </recommendedName>
</protein>
<feature type="signal peptide" evidence="16">
    <location>
        <begin position="1"/>
        <end position="24"/>
    </location>
</feature>
<evidence type="ECO:0000256" key="1">
    <source>
        <dbReference type="ARBA" id="ARBA00000085"/>
    </source>
</evidence>
<evidence type="ECO:0000256" key="16">
    <source>
        <dbReference type="SAM" id="SignalP"/>
    </source>
</evidence>
<dbReference type="Gene3D" id="3.30.565.10">
    <property type="entry name" value="Histidine kinase-like ATPase, C-terminal domain"/>
    <property type="match status" value="1"/>
</dbReference>
<dbReference type="InterPro" id="IPR003594">
    <property type="entry name" value="HATPase_dom"/>
</dbReference>
<keyword evidence="5" id="KW-0597">Phosphoprotein</keyword>
<evidence type="ECO:0000313" key="19">
    <source>
        <dbReference type="Proteomes" id="UP000276260"/>
    </source>
</evidence>
<dbReference type="Gene3D" id="3.30.450.20">
    <property type="entry name" value="PAS domain"/>
    <property type="match status" value="2"/>
</dbReference>
<evidence type="ECO:0000256" key="14">
    <source>
        <dbReference type="SAM" id="Coils"/>
    </source>
</evidence>
<evidence type="ECO:0000256" key="3">
    <source>
        <dbReference type="ARBA" id="ARBA00012438"/>
    </source>
</evidence>
<evidence type="ECO:0000256" key="7">
    <source>
        <dbReference type="ARBA" id="ARBA00022692"/>
    </source>
</evidence>
<evidence type="ECO:0000256" key="10">
    <source>
        <dbReference type="ARBA" id="ARBA00022840"/>
    </source>
</evidence>
<dbReference type="SUPFAM" id="SSF55874">
    <property type="entry name" value="ATPase domain of HSP90 chaperone/DNA topoisomerase II/histidine kinase"/>
    <property type="match status" value="1"/>
</dbReference>
<dbReference type="PANTHER" id="PTHR43065:SF46">
    <property type="entry name" value="C4-DICARBOXYLATE TRANSPORT SENSOR PROTEIN DCTB"/>
    <property type="match status" value="1"/>
</dbReference>
<keyword evidence="11 15" id="KW-1133">Transmembrane helix</keyword>
<name>A0A3P3QNP6_9GAMM</name>
<dbReference type="InterPro" id="IPR004358">
    <property type="entry name" value="Sig_transdc_His_kin-like_C"/>
</dbReference>
<gene>
    <name evidence="18" type="ORF">EIK76_01530</name>
</gene>
<dbReference type="Pfam" id="PF02743">
    <property type="entry name" value="dCache_1"/>
    <property type="match status" value="1"/>
</dbReference>
<dbReference type="InterPro" id="IPR029151">
    <property type="entry name" value="Sensor-like_sf"/>
</dbReference>
<dbReference type="EC" id="2.7.13.3" evidence="3"/>
<feature type="transmembrane region" description="Helical" evidence="15">
    <location>
        <begin position="288"/>
        <end position="310"/>
    </location>
</feature>
<organism evidence="18 19">
    <name type="scientific">Rheinheimera mesophila</name>
    <dbReference type="NCBI Taxonomy" id="1547515"/>
    <lineage>
        <taxon>Bacteria</taxon>
        <taxon>Pseudomonadati</taxon>
        <taxon>Pseudomonadota</taxon>
        <taxon>Gammaproteobacteria</taxon>
        <taxon>Chromatiales</taxon>
        <taxon>Chromatiaceae</taxon>
        <taxon>Rheinheimera</taxon>
    </lineage>
</organism>
<dbReference type="CDD" id="cd00082">
    <property type="entry name" value="HisKA"/>
    <property type="match status" value="1"/>
</dbReference>
<comment type="caution">
    <text evidence="18">The sequence shown here is derived from an EMBL/GenBank/DDBJ whole genome shotgun (WGS) entry which is preliminary data.</text>
</comment>
<dbReference type="GO" id="GO:0005524">
    <property type="term" value="F:ATP binding"/>
    <property type="evidence" value="ECO:0007669"/>
    <property type="project" value="UniProtKB-KW"/>
</dbReference>
<dbReference type="InterPro" id="IPR017055">
    <property type="entry name" value="Sig_transdc_His_kinase_DctB"/>
</dbReference>
<evidence type="ECO:0000256" key="6">
    <source>
        <dbReference type="ARBA" id="ARBA00022679"/>
    </source>
</evidence>
<evidence type="ECO:0000256" key="12">
    <source>
        <dbReference type="ARBA" id="ARBA00023012"/>
    </source>
</evidence>
<dbReference type="Gene3D" id="1.10.287.130">
    <property type="match status" value="1"/>
</dbReference>